<accession>A0A9E2KCJ2</accession>
<reference evidence="2" key="2">
    <citation type="submission" date="2021-04" db="EMBL/GenBank/DDBJ databases">
        <authorList>
            <person name="Gilroy R."/>
        </authorList>
    </citation>
    <scope>NUCLEOTIDE SEQUENCE</scope>
    <source>
        <strain evidence="2">B5-657</strain>
    </source>
</reference>
<evidence type="ECO:0000313" key="3">
    <source>
        <dbReference type="Proteomes" id="UP000824229"/>
    </source>
</evidence>
<protein>
    <submittedName>
        <fullName evidence="2">ABC transporter permease</fullName>
    </submittedName>
</protein>
<keyword evidence="1" id="KW-0812">Transmembrane</keyword>
<feature type="transmembrane region" description="Helical" evidence="1">
    <location>
        <begin position="59"/>
        <end position="83"/>
    </location>
</feature>
<dbReference type="Pfam" id="PF06541">
    <property type="entry name" value="ABC_trans_CmpB"/>
    <property type="match status" value="1"/>
</dbReference>
<sequence length="136" mass="15765">MKSFFKYFILFSVGGLAYMMIEILFSGSTHWTMGVLGAICFILIGLIDSYFDLPLYKQMFIGAVIVTALEFVAGVILNLWLHLNIWDYSALPYNILGQVCLPFSILWFFLCLPAIFLDDWIRTEFFGETRPHYKLH</sequence>
<feature type="transmembrane region" description="Helical" evidence="1">
    <location>
        <begin position="31"/>
        <end position="47"/>
    </location>
</feature>
<dbReference type="EMBL" id="JAHLFQ010000148">
    <property type="protein sequence ID" value="MBU3804419.1"/>
    <property type="molecule type" value="Genomic_DNA"/>
</dbReference>
<comment type="caution">
    <text evidence="2">The sequence shown here is derived from an EMBL/GenBank/DDBJ whole genome shotgun (WGS) entry which is preliminary data.</text>
</comment>
<dbReference type="InterPro" id="IPR010540">
    <property type="entry name" value="CmpB_TMEM229"/>
</dbReference>
<gene>
    <name evidence="2" type="ORF">H9872_06655</name>
</gene>
<dbReference type="AlphaFoldDB" id="A0A9E2KCJ2"/>
<keyword evidence="1" id="KW-1133">Transmembrane helix</keyword>
<feature type="transmembrane region" description="Helical" evidence="1">
    <location>
        <begin position="7"/>
        <end position="25"/>
    </location>
</feature>
<proteinExistence type="predicted"/>
<evidence type="ECO:0000313" key="2">
    <source>
        <dbReference type="EMBL" id="MBU3804419.1"/>
    </source>
</evidence>
<keyword evidence="1" id="KW-0472">Membrane</keyword>
<evidence type="ECO:0000256" key="1">
    <source>
        <dbReference type="SAM" id="Phobius"/>
    </source>
</evidence>
<name>A0A9E2KCJ2_9FIRM</name>
<feature type="transmembrane region" description="Helical" evidence="1">
    <location>
        <begin position="95"/>
        <end position="117"/>
    </location>
</feature>
<reference evidence="2" key="1">
    <citation type="journal article" date="2021" name="PeerJ">
        <title>Extensive microbial diversity within the chicken gut microbiome revealed by metagenomics and culture.</title>
        <authorList>
            <person name="Gilroy R."/>
            <person name="Ravi A."/>
            <person name="Getino M."/>
            <person name="Pursley I."/>
            <person name="Horton D.L."/>
            <person name="Alikhan N.F."/>
            <person name="Baker D."/>
            <person name="Gharbi K."/>
            <person name="Hall N."/>
            <person name="Watson M."/>
            <person name="Adriaenssens E.M."/>
            <person name="Foster-Nyarko E."/>
            <person name="Jarju S."/>
            <person name="Secka A."/>
            <person name="Antonio M."/>
            <person name="Oren A."/>
            <person name="Chaudhuri R.R."/>
            <person name="La Ragione R."/>
            <person name="Hildebrand F."/>
            <person name="Pallen M.J."/>
        </authorList>
    </citation>
    <scope>NUCLEOTIDE SEQUENCE</scope>
    <source>
        <strain evidence="2">B5-657</strain>
    </source>
</reference>
<dbReference type="Proteomes" id="UP000824229">
    <property type="component" value="Unassembled WGS sequence"/>
</dbReference>
<organism evidence="2 3">
    <name type="scientific">Candidatus Cellulosilyticum pullistercoris</name>
    <dbReference type="NCBI Taxonomy" id="2838521"/>
    <lineage>
        <taxon>Bacteria</taxon>
        <taxon>Bacillati</taxon>
        <taxon>Bacillota</taxon>
        <taxon>Clostridia</taxon>
        <taxon>Lachnospirales</taxon>
        <taxon>Cellulosilyticaceae</taxon>
        <taxon>Cellulosilyticum</taxon>
    </lineage>
</organism>